<evidence type="ECO:0000313" key="2">
    <source>
        <dbReference type="EMBL" id="KAL2810539.1"/>
    </source>
</evidence>
<evidence type="ECO:0000313" key="3">
    <source>
        <dbReference type="Proteomes" id="UP001610334"/>
    </source>
</evidence>
<feature type="domain" description="MOSC" evidence="1">
    <location>
        <begin position="22"/>
        <end position="187"/>
    </location>
</feature>
<dbReference type="InterPro" id="IPR005302">
    <property type="entry name" value="MoCF_Sase_C"/>
</dbReference>
<name>A0ABR4H5L6_9EURO</name>
<evidence type="ECO:0000259" key="1">
    <source>
        <dbReference type="PROSITE" id="PS51340"/>
    </source>
</evidence>
<reference evidence="2 3" key="1">
    <citation type="submission" date="2024-07" db="EMBL/GenBank/DDBJ databases">
        <title>Section-level genome sequencing and comparative genomics of Aspergillus sections Usti and Cavernicolus.</title>
        <authorList>
            <consortium name="Lawrence Berkeley National Laboratory"/>
            <person name="Nybo J.L."/>
            <person name="Vesth T.C."/>
            <person name="Theobald S."/>
            <person name="Frisvad J.C."/>
            <person name="Larsen T.O."/>
            <person name="Kjaerboelling I."/>
            <person name="Rothschild-Mancinelli K."/>
            <person name="Lyhne E.K."/>
            <person name="Kogle M.E."/>
            <person name="Barry K."/>
            <person name="Clum A."/>
            <person name="Na H."/>
            <person name="Ledsgaard L."/>
            <person name="Lin J."/>
            <person name="Lipzen A."/>
            <person name="Kuo A."/>
            <person name="Riley R."/>
            <person name="Mondo S."/>
            <person name="Labutti K."/>
            <person name="Haridas S."/>
            <person name="Pangalinan J."/>
            <person name="Salamov A.A."/>
            <person name="Simmons B.A."/>
            <person name="Magnuson J.K."/>
            <person name="Chen J."/>
            <person name="Drula E."/>
            <person name="Henrissat B."/>
            <person name="Wiebenga A."/>
            <person name="Lubbers R.J."/>
            <person name="Gomes A.C."/>
            <person name="Makela M.R."/>
            <person name="Stajich J."/>
            <person name="Grigoriev I.V."/>
            <person name="Mortensen U.H."/>
            <person name="De Vries R.P."/>
            <person name="Baker S.E."/>
            <person name="Andersen M.R."/>
        </authorList>
    </citation>
    <scope>NUCLEOTIDE SEQUENCE [LARGE SCALE GENOMIC DNA]</scope>
    <source>
        <strain evidence="2 3">CBS 588.65</strain>
    </source>
</reference>
<dbReference type="Pfam" id="PF03473">
    <property type="entry name" value="MOSC"/>
    <property type="match status" value="1"/>
</dbReference>
<dbReference type="InterPro" id="IPR052716">
    <property type="entry name" value="MOSC_domain"/>
</dbReference>
<gene>
    <name evidence="2" type="ORF">BJX63DRAFT_401748</name>
</gene>
<comment type="caution">
    <text evidence="2">The sequence shown here is derived from an EMBL/GenBank/DDBJ whole genome shotgun (WGS) entry which is preliminary data.</text>
</comment>
<dbReference type="PANTHER" id="PTHR36930">
    <property type="entry name" value="METAL-SULFUR CLUSTER BIOSYNTHESIS PROTEINS YUAD-RELATED"/>
    <property type="match status" value="1"/>
</dbReference>
<sequence>MASPVPTVLSTSLSAAHVFSKASVPSITLIAGLGIVGDCHAGETVQHRSRLHIQPPPANLRQVHLIPVEILHSVASTLSANQKTQLLAPGALGQNITTQGIDLLALSVGTELHFVDPAMEEGAVTGPVVVLAGLRNPCPQINKFQPGLQERFLIRDADRKIVGRLAGVMSTVKIGGAIRPGMAIRVVSPGEHVPLGPV</sequence>
<dbReference type="PROSITE" id="PS51340">
    <property type="entry name" value="MOSC"/>
    <property type="match status" value="1"/>
</dbReference>
<dbReference type="Proteomes" id="UP001610334">
    <property type="component" value="Unassembled WGS sequence"/>
</dbReference>
<organism evidence="2 3">
    <name type="scientific">Aspergillus granulosus</name>
    <dbReference type="NCBI Taxonomy" id="176169"/>
    <lineage>
        <taxon>Eukaryota</taxon>
        <taxon>Fungi</taxon>
        <taxon>Dikarya</taxon>
        <taxon>Ascomycota</taxon>
        <taxon>Pezizomycotina</taxon>
        <taxon>Eurotiomycetes</taxon>
        <taxon>Eurotiomycetidae</taxon>
        <taxon>Eurotiales</taxon>
        <taxon>Aspergillaceae</taxon>
        <taxon>Aspergillus</taxon>
        <taxon>Aspergillus subgen. Nidulantes</taxon>
    </lineage>
</organism>
<protein>
    <submittedName>
        <fullName evidence="2">PK beta-barrel-protein domain-containing protein-like protein</fullName>
    </submittedName>
</protein>
<accession>A0ABR4H5L6</accession>
<dbReference type="PANTHER" id="PTHR36930:SF1">
    <property type="entry name" value="MOSC DOMAIN-CONTAINING PROTEIN"/>
    <property type="match status" value="1"/>
</dbReference>
<dbReference type="InterPro" id="IPR011037">
    <property type="entry name" value="Pyrv_Knase-like_insert_dom_sf"/>
</dbReference>
<dbReference type="SUPFAM" id="SSF50800">
    <property type="entry name" value="PK beta-barrel domain-like"/>
    <property type="match status" value="1"/>
</dbReference>
<dbReference type="EMBL" id="JBFXLT010000070">
    <property type="protein sequence ID" value="KAL2810539.1"/>
    <property type="molecule type" value="Genomic_DNA"/>
</dbReference>
<keyword evidence="3" id="KW-1185">Reference proteome</keyword>
<proteinExistence type="predicted"/>
<dbReference type="Gene3D" id="2.40.33.20">
    <property type="entry name" value="PK beta-barrel domain-like"/>
    <property type="match status" value="1"/>
</dbReference>